<name>A0ABW6AQY4_9BACT</name>
<keyword evidence="1" id="KW-0472">Membrane</keyword>
<comment type="caution">
    <text evidence="2">The sequence shown here is derived from an EMBL/GenBank/DDBJ whole genome shotgun (WGS) entry which is preliminary data.</text>
</comment>
<keyword evidence="3" id="KW-1185">Reference proteome</keyword>
<evidence type="ECO:0000313" key="2">
    <source>
        <dbReference type="EMBL" id="MFD2937770.1"/>
    </source>
</evidence>
<evidence type="ECO:0000313" key="3">
    <source>
        <dbReference type="Proteomes" id="UP001597512"/>
    </source>
</evidence>
<feature type="transmembrane region" description="Helical" evidence="1">
    <location>
        <begin position="76"/>
        <end position="95"/>
    </location>
</feature>
<accession>A0ABW6AQY4</accession>
<keyword evidence="1" id="KW-1133">Transmembrane helix</keyword>
<keyword evidence="1" id="KW-0812">Transmembrane</keyword>
<gene>
    <name evidence="2" type="ORF">ACFS25_28645</name>
</gene>
<protein>
    <submittedName>
        <fullName evidence="2">Uncharacterized protein</fullName>
    </submittedName>
</protein>
<sequence length="134" mass="15293">MFDYIADFGFKPPLSYSPDHQEYDEVKFGPQNNNKKVMWTVLIYLLLALGLFARPLVVSFNNVGVGLKLTTLRWDVLITSLIVALAMLSPVLKAISRVQRGQLSWQHCLTAFSIGFFSDITFKFILDHFSTLFK</sequence>
<feature type="transmembrane region" description="Helical" evidence="1">
    <location>
        <begin position="107"/>
        <end position="126"/>
    </location>
</feature>
<organism evidence="2 3">
    <name type="scientific">Spirosoma flavum</name>
    <dbReference type="NCBI Taxonomy" id="2048557"/>
    <lineage>
        <taxon>Bacteria</taxon>
        <taxon>Pseudomonadati</taxon>
        <taxon>Bacteroidota</taxon>
        <taxon>Cytophagia</taxon>
        <taxon>Cytophagales</taxon>
        <taxon>Cytophagaceae</taxon>
        <taxon>Spirosoma</taxon>
    </lineage>
</organism>
<dbReference type="RefSeq" id="WP_381508160.1">
    <property type="nucleotide sequence ID" value="NZ_JBHUOM010000043.1"/>
</dbReference>
<evidence type="ECO:0000256" key="1">
    <source>
        <dbReference type="SAM" id="Phobius"/>
    </source>
</evidence>
<dbReference type="EMBL" id="JBHUOM010000043">
    <property type="protein sequence ID" value="MFD2937770.1"/>
    <property type="molecule type" value="Genomic_DNA"/>
</dbReference>
<reference evidence="3" key="1">
    <citation type="journal article" date="2019" name="Int. J. Syst. Evol. Microbiol.">
        <title>The Global Catalogue of Microorganisms (GCM) 10K type strain sequencing project: providing services to taxonomists for standard genome sequencing and annotation.</title>
        <authorList>
            <consortium name="The Broad Institute Genomics Platform"/>
            <consortium name="The Broad Institute Genome Sequencing Center for Infectious Disease"/>
            <person name="Wu L."/>
            <person name="Ma J."/>
        </authorList>
    </citation>
    <scope>NUCLEOTIDE SEQUENCE [LARGE SCALE GENOMIC DNA]</scope>
    <source>
        <strain evidence="3">KCTC 52490</strain>
    </source>
</reference>
<proteinExistence type="predicted"/>
<dbReference type="Proteomes" id="UP001597512">
    <property type="component" value="Unassembled WGS sequence"/>
</dbReference>
<feature type="transmembrane region" description="Helical" evidence="1">
    <location>
        <begin position="37"/>
        <end position="56"/>
    </location>
</feature>